<feature type="region of interest" description="Disordered" evidence="1">
    <location>
        <begin position="342"/>
        <end position="401"/>
    </location>
</feature>
<feature type="region of interest" description="Disordered" evidence="1">
    <location>
        <begin position="134"/>
        <end position="153"/>
    </location>
</feature>
<dbReference type="EMBL" id="JAKCXM010000357">
    <property type="protein sequence ID" value="KAJ0395219.1"/>
    <property type="molecule type" value="Genomic_DNA"/>
</dbReference>
<keyword evidence="3" id="KW-1185">Reference proteome</keyword>
<sequence>MGNDASRPLGADGLTPSPGAAAMSPATPRTPSLRTTRSLSSSADPRVDKTIQRMDKAIRKRVRGGITYNMKIIIRGDRGTGKTSLFHRLKGEPIPVDHEATPQLQSATINWSYRANSEESVKCEVWDVVDRGFHPAQDEPHGAPASENENPFERGALVGSNLRAGSPHPTAATNGAHVVATVDASTVDVYHETHGVVFLLDVTKPHTLEYVRQHLEKVPVHIPTLVLGNFRDCGAQRKIFKEDIQDLLYGTGSTSGTMPRRPTELLYFECSLLNCYGLKTLHQYFGVPFLQLKLHTLRQQMRIVEGDFSHLKLDIQGKIAEQRYADYVEHIKATGSDIRIGRRISGGVNGSAESPRTAGPRIERTQSSSSDVVISPSAESNNTNGEIEAGSSENKHQQDLENQDLPERRAAEKLLEHNSSSRGLKIEYTLEEQARSQPTPAATLSDAKNDTRVDDAKSRPAGKDESNVTLSGRPVAVDKKMKTDTKHTVQIPTPPPPVSPKRKRSIDDVMNLEDFQVPKSRVDDLDNFYSEDESDTEERTPSRGYANAIMDRNDEENDSKRSTKDSSRKKKKDADEDVIVAPLLMTSRAMSGRFHKQAFLDSDSEDDENDQHSTSTQRQTETTNLVRKIEEPTERIEEDNLAGIVADKDELDDFLMSDEEEEINEPEVENVSSVVLRNESCLLLDKEGGAKDAKDAPW</sequence>
<evidence type="ECO:0000313" key="3">
    <source>
        <dbReference type="Proteomes" id="UP001209570"/>
    </source>
</evidence>
<feature type="region of interest" description="Disordered" evidence="1">
    <location>
        <begin position="431"/>
        <end position="504"/>
    </location>
</feature>
<feature type="compositionally biased region" description="Basic and acidic residues" evidence="1">
    <location>
        <begin position="447"/>
        <end position="466"/>
    </location>
</feature>
<dbReference type="PANTHER" id="PTHR14932:SF1">
    <property type="entry name" value="RAB-LIKE PROTEIN 6"/>
    <property type="match status" value="1"/>
</dbReference>
<dbReference type="GO" id="GO:0005525">
    <property type="term" value="F:GTP binding"/>
    <property type="evidence" value="ECO:0007669"/>
    <property type="project" value="InterPro"/>
</dbReference>
<dbReference type="SUPFAM" id="SSF52540">
    <property type="entry name" value="P-loop containing nucleoside triphosphate hydrolases"/>
    <property type="match status" value="1"/>
</dbReference>
<dbReference type="GO" id="GO:0005829">
    <property type="term" value="C:cytosol"/>
    <property type="evidence" value="ECO:0007669"/>
    <property type="project" value="TreeGrafter"/>
</dbReference>
<evidence type="ECO:0008006" key="4">
    <source>
        <dbReference type="Google" id="ProtNLM"/>
    </source>
</evidence>
<reference evidence="2" key="1">
    <citation type="submission" date="2021-12" db="EMBL/GenBank/DDBJ databases">
        <title>Prjna785345.</title>
        <authorList>
            <person name="Rujirawat T."/>
            <person name="Krajaejun T."/>
        </authorList>
    </citation>
    <scope>NUCLEOTIDE SEQUENCE</scope>
    <source>
        <strain evidence="2">Pi057C3</strain>
    </source>
</reference>
<name>A0AAD5LDY1_PYTIN</name>
<dbReference type="InterPro" id="IPR040385">
    <property type="entry name" value="RABL6"/>
</dbReference>
<dbReference type="AlphaFoldDB" id="A0AAD5LDY1"/>
<accession>A0AAD5LDY1</accession>
<comment type="caution">
    <text evidence="2">The sequence shown here is derived from an EMBL/GenBank/DDBJ whole genome shotgun (WGS) entry which is preliminary data.</text>
</comment>
<feature type="compositionally biased region" description="Low complexity" evidence="1">
    <location>
        <begin position="24"/>
        <end position="43"/>
    </location>
</feature>
<dbReference type="Gene3D" id="3.40.50.300">
    <property type="entry name" value="P-loop containing nucleotide triphosphate hydrolases"/>
    <property type="match status" value="1"/>
</dbReference>
<feature type="compositionally biased region" description="Acidic residues" evidence="1">
    <location>
        <begin position="525"/>
        <end position="536"/>
    </location>
</feature>
<feature type="region of interest" description="Disordered" evidence="1">
    <location>
        <begin position="523"/>
        <end position="574"/>
    </location>
</feature>
<evidence type="ECO:0000256" key="1">
    <source>
        <dbReference type="SAM" id="MobiDB-lite"/>
    </source>
</evidence>
<organism evidence="2 3">
    <name type="scientific">Pythium insidiosum</name>
    <name type="common">Pythiosis disease agent</name>
    <dbReference type="NCBI Taxonomy" id="114742"/>
    <lineage>
        <taxon>Eukaryota</taxon>
        <taxon>Sar</taxon>
        <taxon>Stramenopiles</taxon>
        <taxon>Oomycota</taxon>
        <taxon>Peronosporomycetes</taxon>
        <taxon>Pythiales</taxon>
        <taxon>Pythiaceae</taxon>
        <taxon>Pythium</taxon>
    </lineage>
</organism>
<dbReference type="InterPro" id="IPR027417">
    <property type="entry name" value="P-loop_NTPase"/>
</dbReference>
<dbReference type="PANTHER" id="PTHR14932">
    <property type="entry name" value="RAS GTPASE-RELATED"/>
    <property type="match status" value="1"/>
</dbReference>
<proteinExistence type="predicted"/>
<dbReference type="GO" id="GO:0005634">
    <property type="term" value="C:nucleus"/>
    <property type="evidence" value="ECO:0007669"/>
    <property type="project" value="TreeGrafter"/>
</dbReference>
<feature type="region of interest" description="Disordered" evidence="1">
    <location>
        <begin position="602"/>
        <end position="625"/>
    </location>
</feature>
<evidence type="ECO:0000313" key="2">
    <source>
        <dbReference type="EMBL" id="KAJ0395219.1"/>
    </source>
</evidence>
<gene>
    <name evidence="2" type="ORF">P43SY_004077</name>
</gene>
<feature type="compositionally biased region" description="Polar residues" evidence="1">
    <location>
        <begin position="612"/>
        <end position="625"/>
    </location>
</feature>
<feature type="compositionally biased region" description="Low complexity" evidence="1">
    <location>
        <begin position="367"/>
        <end position="380"/>
    </location>
</feature>
<dbReference type="Proteomes" id="UP001209570">
    <property type="component" value="Unassembled WGS sequence"/>
</dbReference>
<feature type="compositionally biased region" description="Basic and acidic residues" evidence="1">
    <location>
        <begin position="476"/>
        <end position="487"/>
    </location>
</feature>
<protein>
    <recommendedName>
        <fullName evidence="4">GTP-binding protein Parf</fullName>
    </recommendedName>
</protein>
<feature type="region of interest" description="Disordered" evidence="1">
    <location>
        <begin position="1"/>
        <end position="47"/>
    </location>
</feature>